<dbReference type="EMBL" id="GIFC01009668">
    <property type="protein sequence ID" value="MXU91751.1"/>
    <property type="molecule type" value="Transcribed_RNA"/>
</dbReference>
<keyword evidence="1" id="KW-0812">Transmembrane</keyword>
<protein>
    <submittedName>
        <fullName evidence="2">Uncharacterized protein</fullName>
    </submittedName>
</protein>
<feature type="transmembrane region" description="Helical" evidence="1">
    <location>
        <begin position="12"/>
        <end position="37"/>
    </location>
</feature>
<reference evidence="2" key="1">
    <citation type="submission" date="2019-12" db="EMBL/GenBank/DDBJ databases">
        <title>An insight into the sialome of adult female Ixodes ricinus ticks feeding for 6 days.</title>
        <authorList>
            <person name="Perner J."/>
            <person name="Ribeiro J.M.C."/>
        </authorList>
    </citation>
    <scope>NUCLEOTIDE SEQUENCE</scope>
    <source>
        <strain evidence="2">Semi-engorged</strain>
        <tissue evidence="2">Salivary glands</tissue>
    </source>
</reference>
<evidence type="ECO:0000256" key="1">
    <source>
        <dbReference type="SAM" id="Phobius"/>
    </source>
</evidence>
<evidence type="ECO:0000313" key="2">
    <source>
        <dbReference type="EMBL" id="MXU91751.1"/>
    </source>
</evidence>
<name>A0A6B0UQF5_IXORI</name>
<proteinExistence type="predicted"/>
<sequence length="125" mass="14234">MNGPVHFGTRLIYFFFFFIVVGCCCTHSLEASCRLAFTRLKMPQGSGHATGRPRGMSDVKRVCELARGVQFVSARMFAGRAQFGLRRLVILRETFKQVLSVSSGSTPVQLFFFLFPYFFFFGYTK</sequence>
<accession>A0A6B0UQF5</accession>
<keyword evidence="1" id="KW-1133">Transmembrane helix</keyword>
<keyword evidence="1" id="KW-0472">Membrane</keyword>
<organism evidence="2">
    <name type="scientific">Ixodes ricinus</name>
    <name type="common">Common tick</name>
    <name type="synonym">Acarus ricinus</name>
    <dbReference type="NCBI Taxonomy" id="34613"/>
    <lineage>
        <taxon>Eukaryota</taxon>
        <taxon>Metazoa</taxon>
        <taxon>Ecdysozoa</taxon>
        <taxon>Arthropoda</taxon>
        <taxon>Chelicerata</taxon>
        <taxon>Arachnida</taxon>
        <taxon>Acari</taxon>
        <taxon>Parasitiformes</taxon>
        <taxon>Ixodida</taxon>
        <taxon>Ixodoidea</taxon>
        <taxon>Ixodidae</taxon>
        <taxon>Ixodinae</taxon>
        <taxon>Ixodes</taxon>
    </lineage>
</organism>
<dbReference type="AlphaFoldDB" id="A0A6B0UQF5"/>
<feature type="transmembrane region" description="Helical" evidence="1">
    <location>
        <begin position="98"/>
        <end position="120"/>
    </location>
</feature>